<evidence type="ECO:0008006" key="3">
    <source>
        <dbReference type="Google" id="ProtNLM"/>
    </source>
</evidence>
<comment type="caution">
    <text evidence="1">The sequence shown here is derived from an EMBL/GenBank/DDBJ whole genome shotgun (WGS) entry which is preliminary data.</text>
</comment>
<name>A0ABP9CB94_9GAMM</name>
<sequence>MAAVPVVALILSACGDQAPPEEFRTAVEPRRVVGAEEQTFRDAVIASVTTVDPELASQTRIYYRAMDAGEQSRAVRDAGGLDHVRSELRAAELYHYAHKLDVCVADVFDTRSQRGAVRLIERLAAGRHGAALIADAKRYDPDGYAFDLTGYGDRPSQPQRVAAAYDTLSVHWRTIGTKQGSDEAVKVFAETMLHMAAVSDGKCVPDPKLHVLLDTSARS</sequence>
<evidence type="ECO:0000313" key="2">
    <source>
        <dbReference type="Proteomes" id="UP001499959"/>
    </source>
</evidence>
<organism evidence="1 2">
    <name type="scientific">Lysobacter hankyongensis</name>
    <dbReference type="NCBI Taxonomy" id="1176535"/>
    <lineage>
        <taxon>Bacteria</taxon>
        <taxon>Pseudomonadati</taxon>
        <taxon>Pseudomonadota</taxon>
        <taxon>Gammaproteobacteria</taxon>
        <taxon>Lysobacterales</taxon>
        <taxon>Lysobacteraceae</taxon>
        <taxon>Lysobacter</taxon>
    </lineage>
</organism>
<evidence type="ECO:0000313" key="1">
    <source>
        <dbReference type="EMBL" id="GAA4806332.1"/>
    </source>
</evidence>
<keyword evidence="2" id="KW-1185">Reference proteome</keyword>
<protein>
    <recommendedName>
        <fullName evidence="3">Lipoprotein</fullName>
    </recommendedName>
</protein>
<gene>
    <name evidence="1" type="ORF">GCM10023307_36130</name>
</gene>
<dbReference type="Proteomes" id="UP001499959">
    <property type="component" value="Unassembled WGS sequence"/>
</dbReference>
<reference evidence="2" key="1">
    <citation type="journal article" date="2019" name="Int. J. Syst. Evol. Microbiol.">
        <title>The Global Catalogue of Microorganisms (GCM) 10K type strain sequencing project: providing services to taxonomists for standard genome sequencing and annotation.</title>
        <authorList>
            <consortium name="The Broad Institute Genomics Platform"/>
            <consortium name="The Broad Institute Genome Sequencing Center for Infectious Disease"/>
            <person name="Wu L."/>
            <person name="Ma J."/>
        </authorList>
    </citation>
    <scope>NUCLEOTIDE SEQUENCE [LARGE SCALE GENOMIC DNA]</scope>
    <source>
        <strain evidence="2">JCM 18204</strain>
    </source>
</reference>
<dbReference type="EMBL" id="BAABJE010000030">
    <property type="protein sequence ID" value="GAA4806332.1"/>
    <property type="molecule type" value="Genomic_DNA"/>
</dbReference>
<proteinExistence type="predicted"/>
<dbReference type="RefSeq" id="WP_345304773.1">
    <property type="nucleotide sequence ID" value="NZ_BAABJE010000030.1"/>
</dbReference>
<accession>A0ABP9CB94</accession>